<accession>C0P9J0</accession>
<evidence type="ECO:0000313" key="1">
    <source>
        <dbReference type="EMBL" id="ACN30835.1"/>
    </source>
</evidence>
<dbReference type="AlphaFoldDB" id="C0P9J0"/>
<reference evidence="1" key="2">
    <citation type="submission" date="2012-06" db="EMBL/GenBank/DDBJ databases">
        <authorList>
            <person name="Yu Y."/>
            <person name="Currie J."/>
            <person name="Lomeli R."/>
            <person name="Angelova A."/>
            <person name="Collura K."/>
            <person name="Wissotski M."/>
            <person name="Campos D."/>
            <person name="Kudrna D."/>
            <person name="Golser W."/>
            <person name="Ashely E."/>
            <person name="Descour A."/>
            <person name="Fernandes J."/>
            <person name="Soderlund C."/>
            <person name="Walbot V."/>
        </authorList>
    </citation>
    <scope>NUCLEOTIDE SEQUENCE</scope>
    <source>
        <strain evidence="1">B73</strain>
    </source>
</reference>
<sequence length="91" mass="10553">MKSESNIQNTREQICHVTLQSLQETTPNTTDWTPIVTHACLLDKRHQEQTTVVLPLSQFLQVLKQLLLYPLSIIWQECLNRVIINQRTNVG</sequence>
<protein>
    <submittedName>
        <fullName evidence="1">Uncharacterized protein</fullName>
    </submittedName>
</protein>
<dbReference type="EMBL" id="BT064959">
    <property type="protein sequence ID" value="ACN30835.1"/>
    <property type="molecule type" value="mRNA"/>
</dbReference>
<organism evidence="1">
    <name type="scientific">Zea mays</name>
    <name type="common">Maize</name>
    <dbReference type="NCBI Taxonomy" id="4577"/>
    <lineage>
        <taxon>Eukaryota</taxon>
        <taxon>Viridiplantae</taxon>
        <taxon>Streptophyta</taxon>
        <taxon>Embryophyta</taxon>
        <taxon>Tracheophyta</taxon>
        <taxon>Spermatophyta</taxon>
        <taxon>Magnoliopsida</taxon>
        <taxon>Liliopsida</taxon>
        <taxon>Poales</taxon>
        <taxon>Poaceae</taxon>
        <taxon>PACMAD clade</taxon>
        <taxon>Panicoideae</taxon>
        <taxon>Andropogonodae</taxon>
        <taxon>Andropogoneae</taxon>
        <taxon>Tripsacinae</taxon>
        <taxon>Zea</taxon>
    </lineage>
</organism>
<name>C0P9J0_MAIZE</name>
<proteinExistence type="evidence at transcript level"/>
<reference evidence="1" key="1">
    <citation type="journal article" date="2009" name="PLoS Genet.">
        <title>Sequencing, mapping, and analysis of 27,455 maize full-length cDNAs.</title>
        <authorList>
            <person name="Soderlund C."/>
            <person name="Descour A."/>
            <person name="Kudrna D."/>
            <person name="Bomhoff M."/>
            <person name="Boyd L."/>
            <person name="Currie J."/>
            <person name="Angelova A."/>
            <person name="Collura K."/>
            <person name="Wissotski M."/>
            <person name="Ashley E."/>
            <person name="Morrow D."/>
            <person name="Fernandes J."/>
            <person name="Walbot V."/>
            <person name="Yu Y."/>
        </authorList>
    </citation>
    <scope>NUCLEOTIDE SEQUENCE</scope>
    <source>
        <strain evidence="1">B73</strain>
    </source>
</reference>